<evidence type="ECO:0000256" key="5">
    <source>
        <dbReference type="ARBA" id="ARBA00023180"/>
    </source>
</evidence>
<evidence type="ECO:0000256" key="2">
    <source>
        <dbReference type="ARBA" id="ARBA00022729"/>
    </source>
</evidence>
<dbReference type="PANTHER" id="PTHR46534:SF1">
    <property type="entry name" value="IGGFC-BINDING PROTEIN N-TERMINAL DOMAIN-CONTAINING PROTEIN"/>
    <property type="match status" value="1"/>
</dbReference>
<proteinExistence type="predicted"/>
<accession>A0A6J8CGS9</accession>
<feature type="domain" description="EGF-like" evidence="8">
    <location>
        <begin position="137"/>
        <end position="173"/>
    </location>
</feature>
<dbReference type="Gene3D" id="2.10.25.10">
    <property type="entry name" value="Laminin"/>
    <property type="match status" value="2"/>
</dbReference>
<keyword evidence="7" id="KW-0472">Membrane</keyword>
<dbReference type="SMART" id="SM00181">
    <property type="entry name" value="EGF"/>
    <property type="match status" value="2"/>
</dbReference>
<dbReference type="OrthoDB" id="10005154at2759"/>
<evidence type="ECO:0000259" key="8">
    <source>
        <dbReference type="PROSITE" id="PS50026"/>
    </source>
</evidence>
<keyword evidence="7" id="KW-0812">Transmembrane</keyword>
<dbReference type="Pfam" id="PF17517">
    <property type="entry name" value="IgGFc_binding"/>
    <property type="match status" value="1"/>
</dbReference>
<dbReference type="InterPro" id="IPR000742">
    <property type="entry name" value="EGF"/>
</dbReference>
<evidence type="ECO:0000256" key="6">
    <source>
        <dbReference type="PROSITE-ProRule" id="PRU00076"/>
    </source>
</evidence>
<evidence type="ECO:0000256" key="7">
    <source>
        <dbReference type="SAM" id="Phobius"/>
    </source>
</evidence>
<evidence type="ECO:0000256" key="1">
    <source>
        <dbReference type="ARBA" id="ARBA00022536"/>
    </source>
</evidence>
<keyword evidence="5" id="KW-0325">Glycoprotein</keyword>
<feature type="transmembrane region" description="Helical" evidence="7">
    <location>
        <begin position="68"/>
        <end position="92"/>
    </location>
</feature>
<keyword evidence="3" id="KW-0677">Repeat</keyword>
<evidence type="ECO:0000256" key="4">
    <source>
        <dbReference type="ARBA" id="ARBA00023157"/>
    </source>
</evidence>
<dbReference type="Pfam" id="PF00008">
    <property type="entry name" value="EGF"/>
    <property type="match status" value="1"/>
</dbReference>
<keyword evidence="7" id="KW-1133">Transmembrane helix</keyword>
<dbReference type="FunFam" id="2.10.25.10:FF:000012">
    <property type="entry name" value="Delta-like protein"/>
    <property type="match status" value="2"/>
</dbReference>
<protein>
    <recommendedName>
        <fullName evidence="8">EGF-like domain-containing protein</fullName>
    </recommendedName>
</protein>
<reference evidence="9 10" key="1">
    <citation type="submission" date="2020-06" db="EMBL/GenBank/DDBJ databases">
        <authorList>
            <person name="Li R."/>
            <person name="Bekaert M."/>
        </authorList>
    </citation>
    <scope>NUCLEOTIDE SEQUENCE [LARGE SCALE GENOMIC DNA]</scope>
    <source>
        <strain evidence="10">wild</strain>
    </source>
</reference>
<dbReference type="PROSITE" id="PS01186">
    <property type="entry name" value="EGF_2"/>
    <property type="match status" value="1"/>
</dbReference>
<dbReference type="PANTHER" id="PTHR46534">
    <property type="entry name" value="IGGFC_BINDING DOMAIN-CONTAINING PROTEIN"/>
    <property type="match status" value="1"/>
</dbReference>
<evidence type="ECO:0000313" key="9">
    <source>
        <dbReference type="EMBL" id="CAC5394204.1"/>
    </source>
</evidence>
<comment type="caution">
    <text evidence="6">Lacks conserved residue(s) required for the propagation of feature annotation.</text>
</comment>
<dbReference type="EMBL" id="CACVKT020005265">
    <property type="protein sequence ID" value="CAC5394204.1"/>
    <property type="molecule type" value="Genomic_DNA"/>
</dbReference>
<dbReference type="SUPFAM" id="SSF57196">
    <property type="entry name" value="EGF/Laminin"/>
    <property type="match status" value="2"/>
</dbReference>
<feature type="domain" description="EGF-like" evidence="8">
    <location>
        <begin position="101"/>
        <end position="134"/>
    </location>
</feature>
<dbReference type="InterPro" id="IPR035234">
    <property type="entry name" value="IgGFc-bd_N"/>
</dbReference>
<keyword evidence="4 6" id="KW-1015">Disulfide bond</keyword>
<dbReference type="PROSITE" id="PS00022">
    <property type="entry name" value="EGF_1"/>
    <property type="match status" value="1"/>
</dbReference>
<keyword evidence="1 6" id="KW-0245">EGF-like domain</keyword>
<organism evidence="9 10">
    <name type="scientific">Mytilus coruscus</name>
    <name type="common">Sea mussel</name>
    <dbReference type="NCBI Taxonomy" id="42192"/>
    <lineage>
        <taxon>Eukaryota</taxon>
        <taxon>Metazoa</taxon>
        <taxon>Spiralia</taxon>
        <taxon>Lophotrochozoa</taxon>
        <taxon>Mollusca</taxon>
        <taxon>Bivalvia</taxon>
        <taxon>Autobranchia</taxon>
        <taxon>Pteriomorphia</taxon>
        <taxon>Mytilida</taxon>
        <taxon>Mytiloidea</taxon>
        <taxon>Mytilidae</taxon>
        <taxon>Mytilinae</taxon>
        <taxon>Mytilus</taxon>
    </lineage>
</organism>
<name>A0A6J8CGS9_MYTCO</name>
<feature type="disulfide bond" evidence="6">
    <location>
        <begin position="163"/>
        <end position="172"/>
    </location>
</feature>
<evidence type="ECO:0000256" key="3">
    <source>
        <dbReference type="ARBA" id="ARBA00022737"/>
    </source>
</evidence>
<dbReference type="PROSITE" id="PS50026">
    <property type="entry name" value="EGF_3"/>
    <property type="match status" value="2"/>
</dbReference>
<keyword evidence="2" id="KW-0732">Signal</keyword>
<evidence type="ECO:0000313" key="10">
    <source>
        <dbReference type="Proteomes" id="UP000507470"/>
    </source>
</evidence>
<dbReference type="CDD" id="cd00053">
    <property type="entry name" value="EGF"/>
    <property type="match status" value="1"/>
</dbReference>
<sequence length="582" mass="65362">MATAHQNVYINTSLNAAKTNQEEEFPEYDEITYVKTKDSSNDGNTTIPNIPLPRQADIHGRHVMQISLWWLFPIIICFVFAIVITGVVTFFITKERFTEQHMSVCDSNPSVNGGRCQLNGADYKCTCNPGFSGDQCEMSVCDSNPCNNGGRCQVNGTDYKCTCIPGFSGDQCKDIGYSDYVIMFTEPPYHFYHPRLYMHSSTKGIVSIYTKRNGTRTVDLSSGTNHFNLSYSISTTDGISNKAVHINSTVPILLYGFVGGLGKDGYLALPSAMLGNKYIVPTFKPLKFDNISKSLIGVISLKADTQVHIKMRIPRHGTKVRYNAVLYGNGEILSVTLSEFQTFQISHIYDLSGSVVTSNKPVGVVSGNKCNSINQYYCNVFIEMVLPVNQLEKQFIIPTIAKRNDSVIRVFCHDNTEIKISTVSRKYSVNVKKENFYEFNNSHLASISTNSNALVVSFPKDISNYDAFMMTIPGIKHYKSYYNFTVPSRYTSYLSVTYLVTNVKSRYDPLNGFIIDKNLLHITDVYKNTINEQVFTTFSHGIEDGAHEIRHELDMKFGLWIYGDKGNSGYGFPGDMTYTNQP</sequence>
<dbReference type="CDD" id="cd00054">
    <property type="entry name" value="EGF_CA"/>
    <property type="match status" value="1"/>
</dbReference>
<dbReference type="AlphaFoldDB" id="A0A6J8CGS9"/>
<dbReference type="Proteomes" id="UP000507470">
    <property type="component" value="Unassembled WGS sequence"/>
</dbReference>
<gene>
    <name evidence="9" type="ORF">MCOR_28975</name>
</gene>
<keyword evidence="10" id="KW-1185">Reference proteome</keyword>